<dbReference type="EMBL" id="JAEHOE010000024">
    <property type="protein sequence ID" value="KAG2495499.1"/>
    <property type="molecule type" value="Genomic_DNA"/>
</dbReference>
<evidence type="ECO:0000256" key="2">
    <source>
        <dbReference type="ARBA" id="ARBA00022801"/>
    </source>
</evidence>
<organism evidence="5 6">
    <name type="scientific">Edaphochlamys debaryana</name>
    <dbReference type="NCBI Taxonomy" id="47281"/>
    <lineage>
        <taxon>Eukaryota</taxon>
        <taxon>Viridiplantae</taxon>
        <taxon>Chlorophyta</taxon>
        <taxon>core chlorophytes</taxon>
        <taxon>Chlorophyceae</taxon>
        <taxon>CS clade</taxon>
        <taxon>Chlamydomonadales</taxon>
        <taxon>Chlamydomonadales incertae sedis</taxon>
        <taxon>Edaphochlamys</taxon>
    </lineage>
</organism>
<dbReference type="InterPro" id="IPR008928">
    <property type="entry name" value="6-hairpin_glycosidase_sf"/>
</dbReference>
<dbReference type="InterPro" id="IPR054491">
    <property type="entry name" value="MGH1-like_GH"/>
</dbReference>
<name>A0A835YDF0_9CHLO</name>
<dbReference type="GO" id="GO:0009311">
    <property type="term" value="P:oligosaccharide metabolic process"/>
    <property type="evidence" value="ECO:0007669"/>
    <property type="project" value="InterPro"/>
</dbReference>
<dbReference type="Proteomes" id="UP000612055">
    <property type="component" value="Unassembled WGS sequence"/>
</dbReference>
<dbReference type="Gene3D" id="1.50.10.10">
    <property type="match status" value="1"/>
</dbReference>
<feature type="domain" description="Mannosylglycerate hydrolase MGH1-like glycoside hydrolase" evidence="4">
    <location>
        <begin position="447"/>
        <end position="763"/>
    </location>
</feature>
<dbReference type="PANTHER" id="PTHR10412:SF11">
    <property type="entry name" value="MANNOSYL-OLIGOSACCHARIDE GLUCOSIDASE"/>
    <property type="match status" value="1"/>
</dbReference>
<dbReference type="InterPro" id="IPR012341">
    <property type="entry name" value="6hp_glycosidase-like_sf"/>
</dbReference>
<sequence>MNASSRPGEGLVGVWLSRRFDLAFCDTSGRSLILTMTPVAAESAAKAVAGGDKAVATAGGGVGAGRRLDGAPGSDALGERGGFAGRTVAKALPAASSISRWWRRRLTSAGGHELSNRRRRFGFLLDFAGDGGGAGSGSAGGSGSGQGGDLGLVDSGVVGAGMVETHSAVWQAQDDGSPGPGRGLTANTTAERAAAGVGPVRGLTAEEAADPDSISIELATSRALVAAGGAVRIVWTDDDTSTLLVDGVMASLEAAAPCPHTPHALCACVAAATPATPLETAAGGGGGGGSGSGGRRAAARGGSAAAAAASLAACGLVAGRAASAAAGGLEAARSITEAPPVALATAPVVVMAARGPRAVLRLVPTGGDVVDAARHVARRVRAVTFPAQLDAAVRGGYEALRAVPHAIGLPAVAPPEDKRLSRKLYDIMSVNTGHGWSTPDRVPHALQWLWDSCFHALGMNLVNHTAAWEQLKGLLNCQQPDGFIPHFCSDGKPGSTITQPPLLAWAVWDNYLFARDRRRLEWALPKLTKLLDWLAAHRSRDNGSTYFYVHGFESGMDNSPRFDGGGLGGWLGAAARRWSSDPGAGLCEACTPHLVSADLTALVAREMAHVARVLKELGRQQEAERWYERSRKVAAAMDAAAWSPERHVYGDVVRSGLLGGGRGVSQMVTVAGLLPLLAGRLPPAHLKGLLAHLQDPNSFATPVPLPSVALACQRHDAAALSAAGAYTAASAASAAADMWRGPMWVNTNYLVAVGLREQRCALCSKLANWIVNSTITEVRRWYGGPGTALGTVFEYYDSQGVLAPSRLARKGILGVGGVRDYHWTAALTLRMLAESAALASVAPTAGAGSTAAAAAAGSGSGGDGLEEDLERGYGVGEYDRVPAWVPGRPLWADG</sequence>
<keyword evidence="3" id="KW-0326">Glycosidase</keyword>
<keyword evidence="6" id="KW-1185">Reference proteome</keyword>
<comment type="similarity">
    <text evidence="1">Belongs to the glycosyl hydrolase 63 family.</text>
</comment>
<dbReference type="AlphaFoldDB" id="A0A835YDF0"/>
<accession>A0A835YDF0</accession>
<evidence type="ECO:0000313" key="5">
    <source>
        <dbReference type="EMBL" id="KAG2495499.1"/>
    </source>
</evidence>
<evidence type="ECO:0000256" key="3">
    <source>
        <dbReference type="ARBA" id="ARBA00023295"/>
    </source>
</evidence>
<reference evidence="5" key="1">
    <citation type="journal article" date="2020" name="bioRxiv">
        <title>Comparative genomics of Chlamydomonas.</title>
        <authorList>
            <person name="Craig R.J."/>
            <person name="Hasan A.R."/>
            <person name="Ness R.W."/>
            <person name="Keightley P.D."/>
        </authorList>
    </citation>
    <scope>NUCLEOTIDE SEQUENCE</scope>
    <source>
        <strain evidence="5">CCAP 11/70</strain>
    </source>
</reference>
<dbReference type="OrthoDB" id="410058at2759"/>
<keyword evidence="2" id="KW-0378">Hydrolase</keyword>
<evidence type="ECO:0000313" key="6">
    <source>
        <dbReference type="Proteomes" id="UP000612055"/>
    </source>
</evidence>
<evidence type="ECO:0000256" key="1">
    <source>
        <dbReference type="ARBA" id="ARBA00010833"/>
    </source>
</evidence>
<protein>
    <recommendedName>
        <fullName evidence="4">Mannosylglycerate hydrolase MGH1-like glycoside hydrolase domain-containing protein</fullName>
    </recommendedName>
</protein>
<dbReference type="GO" id="GO:0006487">
    <property type="term" value="P:protein N-linked glycosylation"/>
    <property type="evidence" value="ECO:0007669"/>
    <property type="project" value="TreeGrafter"/>
</dbReference>
<evidence type="ECO:0000259" key="4">
    <source>
        <dbReference type="Pfam" id="PF22422"/>
    </source>
</evidence>
<dbReference type="GO" id="GO:0004573">
    <property type="term" value="F:Glc3Man9GlcNAc2 oligosaccharide glucosidase activity"/>
    <property type="evidence" value="ECO:0007669"/>
    <property type="project" value="InterPro"/>
</dbReference>
<comment type="caution">
    <text evidence="5">The sequence shown here is derived from an EMBL/GenBank/DDBJ whole genome shotgun (WGS) entry which is preliminary data.</text>
</comment>
<gene>
    <name evidence="5" type="ORF">HYH03_006443</name>
</gene>
<dbReference type="Pfam" id="PF22422">
    <property type="entry name" value="MGH1-like_GH"/>
    <property type="match status" value="1"/>
</dbReference>
<dbReference type="GO" id="GO:0005789">
    <property type="term" value="C:endoplasmic reticulum membrane"/>
    <property type="evidence" value="ECO:0007669"/>
    <property type="project" value="TreeGrafter"/>
</dbReference>
<proteinExistence type="inferred from homology"/>
<dbReference type="SUPFAM" id="SSF48208">
    <property type="entry name" value="Six-hairpin glycosidases"/>
    <property type="match status" value="1"/>
</dbReference>
<dbReference type="InterPro" id="IPR004888">
    <property type="entry name" value="Glycoside_hydrolase_63"/>
</dbReference>
<dbReference type="PANTHER" id="PTHR10412">
    <property type="entry name" value="MANNOSYL-OLIGOSACCHARIDE GLUCOSIDASE"/>
    <property type="match status" value="1"/>
</dbReference>